<proteinExistence type="predicted"/>
<dbReference type="Proteomes" id="UP000249016">
    <property type="component" value="Unassembled WGS sequence"/>
</dbReference>
<accession>A0A327NRC5</accession>
<keyword evidence="2" id="KW-1185">Reference proteome</keyword>
<sequence>MTFTATVGNVTGNYAYTLTNGSSPIIGTTTSTAFSQTVTASGSGLQSFSLLVSDNGNTSFASTTINVGAHPTTSRW</sequence>
<evidence type="ECO:0000313" key="2">
    <source>
        <dbReference type="Proteomes" id="UP000249016"/>
    </source>
</evidence>
<organism evidence="1 2">
    <name type="scientific">Spirosoma telluris</name>
    <dbReference type="NCBI Taxonomy" id="2183553"/>
    <lineage>
        <taxon>Bacteria</taxon>
        <taxon>Pseudomonadati</taxon>
        <taxon>Bacteroidota</taxon>
        <taxon>Cytophagia</taxon>
        <taxon>Cytophagales</taxon>
        <taxon>Cytophagaceae</taxon>
        <taxon>Spirosoma</taxon>
    </lineage>
</organism>
<comment type="caution">
    <text evidence="1">The sequence shown here is derived from an EMBL/GenBank/DDBJ whole genome shotgun (WGS) entry which is preliminary data.</text>
</comment>
<name>A0A327NRC5_9BACT</name>
<protein>
    <submittedName>
        <fullName evidence="1">Uncharacterized protein</fullName>
    </submittedName>
</protein>
<evidence type="ECO:0000313" key="1">
    <source>
        <dbReference type="EMBL" id="RAI77961.1"/>
    </source>
</evidence>
<dbReference type="RefSeq" id="WP_111349157.1">
    <property type="nucleotide sequence ID" value="NZ_QLII01000001.1"/>
</dbReference>
<reference evidence="1 2" key="1">
    <citation type="submission" date="2018-06" db="EMBL/GenBank/DDBJ databases">
        <title>Spirosoma sp. HMF3257 Genome sequencing and assembly.</title>
        <authorList>
            <person name="Kang H."/>
            <person name="Cha I."/>
            <person name="Kim H."/>
            <person name="Kang J."/>
            <person name="Joh K."/>
        </authorList>
    </citation>
    <scope>NUCLEOTIDE SEQUENCE [LARGE SCALE GENOMIC DNA]</scope>
    <source>
        <strain evidence="1 2">HMF3257</strain>
    </source>
</reference>
<dbReference type="AlphaFoldDB" id="A0A327NRC5"/>
<gene>
    <name evidence="1" type="ORF">HMF3257_34665</name>
</gene>
<dbReference type="EMBL" id="QLII01000001">
    <property type="protein sequence ID" value="RAI77961.1"/>
    <property type="molecule type" value="Genomic_DNA"/>
</dbReference>